<dbReference type="AlphaFoldDB" id="A0A1F5NNZ5"/>
<dbReference type="EMBL" id="MFEK01000003">
    <property type="protein sequence ID" value="OGE79407.1"/>
    <property type="molecule type" value="Genomic_DNA"/>
</dbReference>
<organism evidence="1 2">
    <name type="scientific">Candidatus Doudnabacteria bacterium RIFCSPHIGHO2_01_FULL_46_14</name>
    <dbReference type="NCBI Taxonomy" id="1817824"/>
    <lineage>
        <taxon>Bacteria</taxon>
        <taxon>Candidatus Doudnaibacteriota</taxon>
    </lineage>
</organism>
<comment type="caution">
    <text evidence="1">The sequence shown here is derived from an EMBL/GenBank/DDBJ whole genome shotgun (WGS) entry which is preliminary data.</text>
</comment>
<evidence type="ECO:0000313" key="2">
    <source>
        <dbReference type="Proteomes" id="UP000176864"/>
    </source>
</evidence>
<sequence>MEPSALTLSTTKTSKLNFVFELNTLRKHCRNFSLVLKLTMMTDKSIKLIISEKSSKKKGGGEPPPTGMTQIIQAHPSAAPLHEAVAAGKIARGQGWPRASAA</sequence>
<protein>
    <submittedName>
        <fullName evidence="1">Uncharacterized protein</fullName>
    </submittedName>
</protein>
<reference evidence="1 2" key="1">
    <citation type="journal article" date="2016" name="Nat. Commun.">
        <title>Thousands of microbial genomes shed light on interconnected biogeochemical processes in an aquifer system.</title>
        <authorList>
            <person name="Anantharaman K."/>
            <person name="Brown C.T."/>
            <person name="Hug L.A."/>
            <person name="Sharon I."/>
            <person name="Castelle C.J."/>
            <person name="Probst A.J."/>
            <person name="Thomas B.C."/>
            <person name="Singh A."/>
            <person name="Wilkins M.J."/>
            <person name="Karaoz U."/>
            <person name="Brodie E.L."/>
            <person name="Williams K.H."/>
            <person name="Hubbard S.S."/>
            <person name="Banfield J.F."/>
        </authorList>
    </citation>
    <scope>NUCLEOTIDE SEQUENCE [LARGE SCALE GENOMIC DNA]</scope>
</reference>
<name>A0A1F5NNZ5_9BACT</name>
<accession>A0A1F5NNZ5</accession>
<proteinExistence type="predicted"/>
<dbReference type="Proteomes" id="UP000176864">
    <property type="component" value="Unassembled WGS sequence"/>
</dbReference>
<dbReference type="STRING" id="1817824.A2751_05225"/>
<evidence type="ECO:0000313" key="1">
    <source>
        <dbReference type="EMBL" id="OGE79407.1"/>
    </source>
</evidence>
<gene>
    <name evidence="1" type="ORF">A2751_05225</name>
</gene>